<dbReference type="InterPro" id="IPR027417">
    <property type="entry name" value="P-loop_NTPase"/>
</dbReference>
<evidence type="ECO:0000256" key="2">
    <source>
        <dbReference type="ARBA" id="ARBA00022840"/>
    </source>
</evidence>
<dbReference type="InterPro" id="IPR002543">
    <property type="entry name" value="FtsK_dom"/>
</dbReference>
<gene>
    <name evidence="6" type="ORF">Asi02nite_48260</name>
</gene>
<comment type="caution">
    <text evidence="6">The sequence shown here is derived from an EMBL/GenBank/DDBJ whole genome shotgun (WGS) entry which is preliminary data.</text>
</comment>
<dbReference type="GO" id="GO:0051301">
    <property type="term" value="P:cell division"/>
    <property type="evidence" value="ECO:0007669"/>
    <property type="project" value="UniProtKB-KW"/>
</dbReference>
<keyword evidence="4" id="KW-0472">Membrane</keyword>
<dbReference type="InterPro" id="IPR050206">
    <property type="entry name" value="FtsK/SpoIIIE/SftA"/>
</dbReference>
<keyword evidence="4" id="KW-0812">Transmembrane</keyword>
<keyword evidence="6" id="KW-0131">Cell cycle</keyword>
<evidence type="ECO:0000259" key="5">
    <source>
        <dbReference type="PROSITE" id="PS50901"/>
    </source>
</evidence>
<keyword evidence="2 3" id="KW-0067">ATP-binding</keyword>
<proteinExistence type="predicted"/>
<feature type="binding site" evidence="3">
    <location>
        <begin position="243"/>
        <end position="250"/>
    </location>
    <ligand>
        <name>ATP</name>
        <dbReference type="ChEBI" id="CHEBI:30616"/>
    </ligand>
</feature>
<dbReference type="PANTHER" id="PTHR22683:SF41">
    <property type="entry name" value="DNA TRANSLOCASE FTSK"/>
    <property type="match status" value="1"/>
</dbReference>
<evidence type="ECO:0000313" key="7">
    <source>
        <dbReference type="Proteomes" id="UP000604117"/>
    </source>
</evidence>
<feature type="transmembrane region" description="Helical" evidence="4">
    <location>
        <begin position="72"/>
        <end position="90"/>
    </location>
</feature>
<organism evidence="6 7">
    <name type="scientific">Asanoa siamensis</name>
    <dbReference type="NCBI Taxonomy" id="926357"/>
    <lineage>
        <taxon>Bacteria</taxon>
        <taxon>Bacillati</taxon>
        <taxon>Actinomycetota</taxon>
        <taxon>Actinomycetes</taxon>
        <taxon>Micromonosporales</taxon>
        <taxon>Micromonosporaceae</taxon>
        <taxon>Asanoa</taxon>
    </lineage>
</organism>
<dbReference type="PANTHER" id="PTHR22683">
    <property type="entry name" value="SPORULATION PROTEIN RELATED"/>
    <property type="match status" value="1"/>
</dbReference>
<dbReference type="RefSeq" id="WP_239127009.1">
    <property type="nucleotide sequence ID" value="NZ_BONE01000041.1"/>
</dbReference>
<keyword evidence="6" id="KW-0132">Cell division</keyword>
<reference evidence="6 7" key="1">
    <citation type="submission" date="2021-01" db="EMBL/GenBank/DDBJ databases">
        <title>Whole genome shotgun sequence of Asanoa siamensis NBRC 107932.</title>
        <authorList>
            <person name="Komaki H."/>
            <person name="Tamura T."/>
        </authorList>
    </citation>
    <scope>NUCLEOTIDE SEQUENCE [LARGE SCALE GENOMIC DNA]</scope>
    <source>
        <strain evidence="6 7">NBRC 107932</strain>
    </source>
</reference>
<evidence type="ECO:0000313" key="6">
    <source>
        <dbReference type="EMBL" id="GIF75308.1"/>
    </source>
</evidence>
<sequence>MTVPFINVIRGQEIPEAPLNVRTPVVRIPIWMAVAWWCLRGLGRLVRGYIRHWWLTLPLTGLGWLYLEHGAFTLATVVVAVALVATVWALSHRPSWLRLGWWPVKARIRLWQYRRVWHPAMATARLAVTWDTHTVLPILKKVRCGAGIDEVTVRIVSGQTPDDFALASERLAHTFGVRQVKVTPGRRPDTITLTLLRGDPLATLVEPLPVPFVPDFTALPLGRREDGRPLTLRLFGTQILVAGATDAGKGSVIWSTVRAVAGGIRAGLVEVWAFDPKGGMELAIGRPLFARFACDDYTAMADMLEEAVATMRRRTGRLRGLTRQHIPTVDEPLILIIVDELAALTAYLTDRQLKERIKNALGVLLSQGRAVGVHVLACLQDPRKEVLPFRNLFPTRIALRLAEDKEVDLVLNDGSRDRGALCDQIPKSLPGVAYLLLDGDPTPMRVRFSYLSDADIRAMATEYGRLRLTEGSAA</sequence>
<accession>A0ABQ4CWA8</accession>
<protein>
    <submittedName>
        <fullName evidence="6">Hypothetical cell division FtsK/SpoIIIE protein</fullName>
    </submittedName>
</protein>
<dbReference type="SUPFAM" id="SSF52540">
    <property type="entry name" value="P-loop containing nucleoside triphosphate hydrolases"/>
    <property type="match status" value="1"/>
</dbReference>
<evidence type="ECO:0000256" key="1">
    <source>
        <dbReference type="ARBA" id="ARBA00022741"/>
    </source>
</evidence>
<dbReference type="Gene3D" id="3.40.50.300">
    <property type="entry name" value="P-loop containing nucleotide triphosphate hydrolases"/>
    <property type="match status" value="1"/>
</dbReference>
<keyword evidence="7" id="KW-1185">Reference proteome</keyword>
<name>A0ABQ4CWA8_9ACTN</name>
<evidence type="ECO:0000256" key="3">
    <source>
        <dbReference type="PROSITE-ProRule" id="PRU00289"/>
    </source>
</evidence>
<keyword evidence="1 3" id="KW-0547">Nucleotide-binding</keyword>
<dbReference type="PROSITE" id="PS50901">
    <property type="entry name" value="FTSK"/>
    <property type="match status" value="1"/>
</dbReference>
<keyword evidence="4" id="KW-1133">Transmembrane helix</keyword>
<feature type="domain" description="FtsK" evidence="5">
    <location>
        <begin position="227"/>
        <end position="408"/>
    </location>
</feature>
<dbReference type="EMBL" id="BONE01000041">
    <property type="protein sequence ID" value="GIF75308.1"/>
    <property type="molecule type" value="Genomic_DNA"/>
</dbReference>
<dbReference type="Proteomes" id="UP000604117">
    <property type="component" value="Unassembled WGS sequence"/>
</dbReference>
<evidence type="ECO:0000256" key="4">
    <source>
        <dbReference type="SAM" id="Phobius"/>
    </source>
</evidence>